<evidence type="ECO:0000313" key="1">
    <source>
        <dbReference type="EMBL" id="SKA52018.1"/>
    </source>
</evidence>
<gene>
    <name evidence="1" type="ORF">SAMN02745132_01746</name>
</gene>
<reference evidence="2" key="1">
    <citation type="submission" date="2017-02" db="EMBL/GenBank/DDBJ databases">
        <authorList>
            <person name="Varghese N."/>
            <person name="Submissions S."/>
        </authorList>
    </citation>
    <scope>NUCLEOTIDE SEQUENCE [LARGE SCALE GENOMIC DNA]</scope>
    <source>
        <strain evidence="2">DSM 22720</strain>
    </source>
</reference>
<protein>
    <recommendedName>
        <fullName evidence="3">Nucleotide-diphospho-sugar transferase</fullName>
    </recommendedName>
</protein>
<accession>A0A1T4UHL4</accession>
<sequence>MVLTLLTFGDRLENHYQASFAILSFLQSPLVKKVCVVTDRPKYYEYFGSHVDIIEINQQIMNEWRGEHDFFWRIKMKGIESAILANPDQDTVYIDSDTFYVQNLDKIIDGLGRGMSYMHEREGTLANSSSGTFTKMWKSLKGKTFADVTIDSHSEMWNAGVIAISGKNAKSAISLAISICDEMCATDCTRRLVEQFAFSVALKSIGPLEPAENQIGHYWGNKEQWNTRIVDFFMLSMLSNSRLENDLARMREIQLVDLPTVYKEKSIKGKVNNLLNKLFPPKEVQHFKGRAC</sequence>
<keyword evidence="2" id="KW-1185">Reference proteome</keyword>
<proteinExistence type="predicted"/>
<dbReference type="OrthoDB" id="850028at2"/>
<dbReference type="InterPro" id="IPR029044">
    <property type="entry name" value="Nucleotide-diphossugar_trans"/>
</dbReference>
<dbReference type="SUPFAM" id="SSF53448">
    <property type="entry name" value="Nucleotide-diphospho-sugar transferases"/>
    <property type="match status" value="1"/>
</dbReference>
<evidence type="ECO:0000313" key="2">
    <source>
        <dbReference type="Proteomes" id="UP000190162"/>
    </source>
</evidence>
<dbReference type="RefSeq" id="WP_078752134.1">
    <property type="nucleotide sequence ID" value="NZ_FUXU01000016.1"/>
</dbReference>
<dbReference type="AlphaFoldDB" id="A0A1T4UHL4"/>
<evidence type="ECO:0008006" key="3">
    <source>
        <dbReference type="Google" id="ProtNLM"/>
    </source>
</evidence>
<organism evidence="1 2">
    <name type="scientific">Enterovibrio nigricans DSM 22720</name>
    <dbReference type="NCBI Taxonomy" id="1121868"/>
    <lineage>
        <taxon>Bacteria</taxon>
        <taxon>Pseudomonadati</taxon>
        <taxon>Pseudomonadota</taxon>
        <taxon>Gammaproteobacteria</taxon>
        <taxon>Vibrionales</taxon>
        <taxon>Vibrionaceae</taxon>
        <taxon>Enterovibrio</taxon>
    </lineage>
</organism>
<dbReference type="Proteomes" id="UP000190162">
    <property type="component" value="Unassembled WGS sequence"/>
</dbReference>
<dbReference type="EMBL" id="FUXU01000016">
    <property type="protein sequence ID" value="SKA52018.1"/>
    <property type="molecule type" value="Genomic_DNA"/>
</dbReference>
<name>A0A1T4UHL4_9GAMM</name>